<dbReference type="Pfam" id="PF00499">
    <property type="entry name" value="Oxidored_q3"/>
    <property type="match status" value="1"/>
</dbReference>
<accession>X0TRU1</accession>
<keyword evidence="1" id="KW-0812">Transmembrane</keyword>
<sequence>MGLEIAFWVLAVVGVVAALAVVLFRDVFRAALSLILCFLVVAGIYITLSADFLAAVQVLIYVGAISVLIILAIMLTREVQQGSLSNKLRIPAFVVAVLLLGVVGFAVVNTPWQVSTVPPLEPTTAALAGRLFGEGGFILAVEIAAVLLLTAILGAIVLVREK</sequence>
<gene>
    <name evidence="2" type="ORF">S01H1_06133</name>
</gene>
<dbReference type="EMBL" id="BARS01003182">
    <property type="protein sequence ID" value="GAF78855.1"/>
    <property type="molecule type" value="Genomic_DNA"/>
</dbReference>
<protein>
    <recommendedName>
        <fullName evidence="3">NADH-quinone oxidoreductase subunit J</fullName>
    </recommendedName>
</protein>
<evidence type="ECO:0000313" key="2">
    <source>
        <dbReference type="EMBL" id="GAF78855.1"/>
    </source>
</evidence>
<evidence type="ECO:0008006" key="3">
    <source>
        <dbReference type="Google" id="ProtNLM"/>
    </source>
</evidence>
<keyword evidence="1" id="KW-1133">Transmembrane helix</keyword>
<feature type="transmembrane region" description="Helical" evidence="1">
    <location>
        <begin position="88"/>
        <end position="108"/>
    </location>
</feature>
<dbReference type="PANTHER" id="PTHR33269">
    <property type="entry name" value="NADH-UBIQUINONE OXIDOREDUCTASE CHAIN 6"/>
    <property type="match status" value="1"/>
</dbReference>
<dbReference type="AlphaFoldDB" id="X0TRU1"/>
<dbReference type="Gene3D" id="1.20.120.1200">
    <property type="entry name" value="NADH-ubiquinone/plastoquinone oxidoreductase chain 6, subunit NuoJ"/>
    <property type="match status" value="1"/>
</dbReference>
<evidence type="ECO:0000256" key="1">
    <source>
        <dbReference type="SAM" id="Phobius"/>
    </source>
</evidence>
<organism evidence="2">
    <name type="scientific">marine sediment metagenome</name>
    <dbReference type="NCBI Taxonomy" id="412755"/>
    <lineage>
        <taxon>unclassified sequences</taxon>
        <taxon>metagenomes</taxon>
        <taxon>ecological metagenomes</taxon>
    </lineage>
</organism>
<feature type="transmembrane region" description="Helical" evidence="1">
    <location>
        <begin position="6"/>
        <end position="24"/>
    </location>
</feature>
<dbReference type="GO" id="GO:0008137">
    <property type="term" value="F:NADH dehydrogenase (ubiquinone) activity"/>
    <property type="evidence" value="ECO:0007669"/>
    <property type="project" value="InterPro"/>
</dbReference>
<dbReference type="InterPro" id="IPR042106">
    <property type="entry name" value="Nuo/plastoQ_OxRdtase_6_NuoJ"/>
</dbReference>
<proteinExistence type="predicted"/>
<dbReference type="PANTHER" id="PTHR33269:SF17">
    <property type="entry name" value="NADH-UBIQUINONE OXIDOREDUCTASE CHAIN 6"/>
    <property type="match status" value="1"/>
</dbReference>
<dbReference type="InterPro" id="IPR001457">
    <property type="entry name" value="NADH_UbQ/plastoQ_OxRdtase_su6"/>
</dbReference>
<reference evidence="2" key="1">
    <citation type="journal article" date="2014" name="Front. Microbiol.">
        <title>High frequency of phylogenetically diverse reductive dehalogenase-homologous genes in deep subseafloor sedimentary metagenomes.</title>
        <authorList>
            <person name="Kawai M."/>
            <person name="Futagami T."/>
            <person name="Toyoda A."/>
            <person name="Takaki Y."/>
            <person name="Nishi S."/>
            <person name="Hori S."/>
            <person name="Arai W."/>
            <person name="Tsubouchi T."/>
            <person name="Morono Y."/>
            <person name="Uchiyama I."/>
            <person name="Ito T."/>
            <person name="Fujiyama A."/>
            <person name="Inagaki F."/>
            <person name="Takami H."/>
        </authorList>
    </citation>
    <scope>NUCLEOTIDE SEQUENCE</scope>
    <source>
        <strain evidence="2">Expedition CK06-06</strain>
    </source>
</reference>
<name>X0TRU1_9ZZZZ</name>
<comment type="caution">
    <text evidence="2">The sequence shown here is derived from an EMBL/GenBank/DDBJ whole genome shotgun (WGS) entry which is preliminary data.</text>
</comment>
<feature type="transmembrane region" description="Helical" evidence="1">
    <location>
        <begin position="137"/>
        <end position="159"/>
    </location>
</feature>
<keyword evidence="1" id="KW-0472">Membrane</keyword>
<feature type="transmembrane region" description="Helical" evidence="1">
    <location>
        <begin position="31"/>
        <end position="48"/>
    </location>
</feature>
<feature type="transmembrane region" description="Helical" evidence="1">
    <location>
        <begin position="54"/>
        <end position="76"/>
    </location>
</feature>